<keyword evidence="4 5" id="KW-0671">Queuosine biosynthesis</keyword>
<name>A0ABZ2LEK1_9BACT</name>
<dbReference type="SUPFAM" id="SSF111337">
    <property type="entry name" value="QueA-like"/>
    <property type="match status" value="1"/>
</dbReference>
<accession>A0ABZ2LEK1</accession>
<reference evidence="6" key="1">
    <citation type="submission" date="2021-12" db="EMBL/GenBank/DDBJ databases">
        <title>Discovery of the Pendulisporaceae a myxobacterial family with distinct sporulation behavior and unique specialized metabolism.</title>
        <authorList>
            <person name="Garcia R."/>
            <person name="Popoff A."/>
            <person name="Bader C.D."/>
            <person name="Loehr J."/>
            <person name="Walesch S."/>
            <person name="Walt C."/>
            <person name="Boldt J."/>
            <person name="Bunk B."/>
            <person name="Haeckl F.J.F.P.J."/>
            <person name="Gunesch A.P."/>
            <person name="Birkelbach J."/>
            <person name="Nuebel U."/>
            <person name="Pietschmann T."/>
            <person name="Bach T."/>
            <person name="Mueller R."/>
        </authorList>
    </citation>
    <scope>NUCLEOTIDE SEQUENCE</scope>
    <source>
        <strain evidence="6">MSr11367</strain>
    </source>
</reference>
<dbReference type="InterPro" id="IPR042119">
    <property type="entry name" value="QueA_dom2"/>
</dbReference>
<keyword evidence="7" id="KW-1185">Reference proteome</keyword>
<sequence length="361" mass="39289">MRIEAFDYDLPPDRIAQYPTPEREQARLLVVPPDSDALENHGVAELAELIPEGALVVVNDTRVIPARLLGVKADTGGKVEIFLVRFVEARTLEIPGGDPREAEVWLALGKASKPLRFGSDVIAGNVIIRLLGRGEDGLLEVGVSTMAPAPIRSAIEAEGHVPLPPYIKRSDEALDQERYQTVFARVPGALAAPTAGLHLSRALLGRLAVRGCELASVTLHVGLGTFQPVQVDDLDQHPMHSEVFEISRTTGSAIARARERGKPVVAIGTTVVRALESAASPDRDGYVVPTHGETRLLIQPGYQFRVVDMLVTNFHLPRSTLLALVCAFGGYERVLAAYRHAVREDYRFFSYGDAMLLTRAT</sequence>
<keyword evidence="1 5" id="KW-0963">Cytoplasm</keyword>
<comment type="similarity">
    <text evidence="5">Belongs to the QueA family.</text>
</comment>
<dbReference type="PANTHER" id="PTHR30307">
    <property type="entry name" value="S-ADENOSYLMETHIONINE:TRNA RIBOSYLTRANSFERASE-ISOMERASE"/>
    <property type="match status" value="1"/>
</dbReference>
<dbReference type="NCBIfam" id="NF001140">
    <property type="entry name" value="PRK00147.1"/>
    <property type="match status" value="1"/>
</dbReference>
<organism evidence="6 7">
    <name type="scientific">Pendulispora rubella</name>
    <dbReference type="NCBI Taxonomy" id="2741070"/>
    <lineage>
        <taxon>Bacteria</taxon>
        <taxon>Pseudomonadati</taxon>
        <taxon>Myxococcota</taxon>
        <taxon>Myxococcia</taxon>
        <taxon>Myxococcales</taxon>
        <taxon>Sorangiineae</taxon>
        <taxon>Pendulisporaceae</taxon>
        <taxon>Pendulispora</taxon>
    </lineage>
</organism>
<comment type="subunit">
    <text evidence="5">Monomer.</text>
</comment>
<comment type="catalytic activity">
    <reaction evidence="5">
        <text>7-aminomethyl-7-carbaguanosine(34) in tRNA + S-adenosyl-L-methionine = epoxyqueuosine(34) in tRNA + adenine + L-methionine + 2 H(+)</text>
        <dbReference type="Rhea" id="RHEA:32155"/>
        <dbReference type="Rhea" id="RHEA-COMP:10342"/>
        <dbReference type="Rhea" id="RHEA-COMP:18582"/>
        <dbReference type="ChEBI" id="CHEBI:15378"/>
        <dbReference type="ChEBI" id="CHEBI:16708"/>
        <dbReference type="ChEBI" id="CHEBI:57844"/>
        <dbReference type="ChEBI" id="CHEBI:59789"/>
        <dbReference type="ChEBI" id="CHEBI:82833"/>
        <dbReference type="ChEBI" id="CHEBI:194443"/>
        <dbReference type="EC" id="2.4.99.17"/>
    </reaction>
</comment>
<dbReference type="InterPro" id="IPR042118">
    <property type="entry name" value="QueA_dom1"/>
</dbReference>
<keyword evidence="3 5" id="KW-0949">S-adenosyl-L-methionine</keyword>
<dbReference type="HAMAP" id="MF_00113">
    <property type="entry name" value="QueA"/>
    <property type="match status" value="1"/>
</dbReference>
<dbReference type="NCBIfam" id="TIGR00113">
    <property type="entry name" value="queA"/>
    <property type="match status" value="1"/>
</dbReference>
<evidence type="ECO:0000313" key="7">
    <source>
        <dbReference type="Proteomes" id="UP001374803"/>
    </source>
</evidence>
<dbReference type="RefSeq" id="WP_394837881.1">
    <property type="nucleotide sequence ID" value="NZ_CP089929.1"/>
</dbReference>
<proteinExistence type="inferred from homology"/>
<comment type="pathway">
    <text evidence="5">tRNA modification; tRNA-queuosine biosynthesis.</text>
</comment>
<dbReference type="Gene3D" id="2.40.10.240">
    <property type="entry name" value="QueA-like"/>
    <property type="match status" value="1"/>
</dbReference>
<dbReference type="InterPro" id="IPR036100">
    <property type="entry name" value="QueA_sf"/>
</dbReference>
<dbReference type="EC" id="2.4.99.17" evidence="5"/>
<dbReference type="Gene3D" id="3.40.1780.10">
    <property type="entry name" value="QueA-like"/>
    <property type="match status" value="2"/>
</dbReference>
<dbReference type="Proteomes" id="UP001374803">
    <property type="component" value="Chromosome"/>
</dbReference>
<evidence type="ECO:0000256" key="5">
    <source>
        <dbReference type="HAMAP-Rule" id="MF_00113"/>
    </source>
</evidence>
<keyword evidence="6" id="KW-0328">Glycosyltransferase</keyword>
<comment type="subcellular location">
    <subcellularLocation>
        <location evidence="5">Cytoplasm</location>
    </subcellularLocation>
</comment>
<protein>
    <recommendedName>
        <fullName evidence="5">S-adenosylmethionine:tRNA ribosyltransferase-isomerase</fullName>
        <ecNumber evidence="5">2.4.99.17</ecNumber>
    </recommendedName>
    <alternativeName>
        <fullName evidence="5">Queuosine biosynthesis protein QueA</fullName>
    </alternativeName>
</protein>
<dbReference type="EMBL" id="CP089983">
    <property type="protein sequence ID" value="WXB08206.1"/>
    <property type="molecule type" value="Genomic_DNA"/>
</dbReference>
<dbReference type="Pfam" id="PF02547">
    <property type="entry name" value="Queuosine_synth"/>
    <property type="match status" value="1"/>
</dbReference>
<evidence type="ECO:0000256" key="4">
    <source>
        <dbReference type="ARBA" id="ARBA00022785"/>
    </source>
</evidence>
<dbReference type="PANTHER" id="PTHR30307:SF0">
    <property type="entry name" value="S-ADENOSYLMETHIONINE:TRNA RIBOSYLTRANSFERASE-ISOMERASE"/>
    <property type="match status" value="1"/>
</dbReference>
<evidence type="ECO:0000256" key="3">
    <source>
        <dbReference type="ARBA" id="ARBA00022691"/>
    </source>
</evidence>
<evidence type="ECO:0000313" key="6">
    <source>
        <dbReference type="EMBL" id="WXB08206.1"/>
    </source>
</evidence>
<comment type="function">
    <text evidence="5">Transfers and isomerizes the ribose moiety from AdoMet to the 7-aminomethyl group of 7-deazaguanine (preQ1-tRNA) to give epoxyqueuosine (oQ-tRNA).</text>
</comment>
<evidence type="ECO:0000256" key="2">
    <source>
        <dbReference type="ARBA" id="ARBA00022679"/>
    </source>
</evidence>
<keyword evidence="2 5" id="KW-0808">Transferase</keyword>
<gene>
    <name evidence="5 6" type="primary">queA</name>
    <name evidence="6" type="ORF">LVJ94_13295</name>
</gene>
<dbReference type="GO" id="GO:0051075">
    <property type="term" value="F:S-adenosylmethionine:tRNA ribosyltransferase-isomerase activity"/>
    <property type="evidence" value="ECO:0007669"/>
    <property type="project" value="UniProtKB-EC"/>
</dbReference>
<dbReference type="InterPro" id="IPR003699">
    <property type="entry name" value="QueA"/>
</dbReference>
<evidence type="ECO:0000256" key="1">
    <source>
        <dbReference type="ARBA" id="ARBA00022490"/>
    </source>
</evidence>